<name>A0A2X0MC48_9BASI</name>
<sequence length="54" mass="6380">MCFRTRPALFRRGHKGASIEVRRSTAFFRLVLKIKIGDDECTFFERGNHHTIRT</sequence>
<gene>
    <name evidence="1" type="primary">BQ5605_C008g05013</name>
    <name evidence="1" type="ORF">BQ5605_C008G05013</name>
</gene>
<dbReference type="EMBL" id="FQNC01000048">
    <property type="protein sequence ID" value="SGY79013.1"/>
    <property type="molecule type" value="Genomic_DNA"/>
</dbReference>
<protein>
    <submittedName>
        <fullName evidence="1">BQ5605_C008g05013 protein</fullName>
    </submittedName>
</protein>
<accession>A0A2X0MC48</accession>
<evidence type="ECO:0000313" key="2">
    <source>
        <dbReference type="Proteomes" id="UP000249464"/>
    </source>
</evidence>
<dbReference type="Proteomes" id="UP000249464">
    <property type="component" value="Unassembled WGS sequence"/>
</dbReference>
<reference evidence="1 2" key="1">
    <citation type="submission" date="2016-11" db="EMBL/GenBank/DDBJ databases">
        <authorList>
            <person name="Jaros S."/>
            <person name="Januszkiewicz K."/>
            <person name="Wedrychowicz H."/>
        </authorList>
    </citation>
    <scope>NUCLEOTIDE SEQUENCE [LARGE SCALE GENOMIC DNA]</scope>
</reference>
<organism evidence="1 2">
    <name type="scientific">Microbotryum silenes-dioicae</name>
    <dbReference type="NCBI Taxonomy" id="796604"/>
    <lineage>
        <taxon>Eukaryota</taxon>
        <taxon>Fungi</taxon>
        <taxon>Dikarya</taxon>
        <taxon>Basidiomycota</taxon>
        <taxon>Pucciniomycotina</taxon>
        <taxon>Microbotryomycetes</taxon>
        <taxon>Microbotryales</taxon>
        <taxon>Microbotryaceae</taxon>
        <taxon>Microbotryum</taxon>
    </lineage>
</organism>
<keyword evidence="2" id="KW-1185">Reference proteome</keyword>
<proteinExistence type="predicted"/>
<evidence type="ECO:0000313" key="1">
    <source>
        <dbReference type="EMBL" id="SGY79013.1"/>
    </source>
</evidence>
<dbReference type="AlphaFoldDB" id="A0A2X0MC48"/>